<gene>
    <name evidence="5" type="ORF">BU057_10005</name>
</gene>
<dbReference type="Gene3D" id="3.90.550.10">
    <property type="entry name" value="Spore Coat Polysaccharide Biosynthesis Protein SpsA, Chain A"/>
    <property type="match status" value="1"/>
</dbReference>
<dbReference type="InterPro" id="IPR050834">
    <property type="entry name" value="Glycosyltransf_2"/>
</dbReference>
<dbReference type="PANTHER" id="PTHR43685">
    <property type="entry name" value="GLYCOSYLTRANSFERASE"/>
    <property type="match status" value="1"/>
</dbReference>
<keyword evidence="6" id="KW-1185">Reference proteome</keyword>
<proteinExistence type="predicted"/>
<dbReference type="CDD" id="cd00761">
    <property type="entry name" value="Glyco_tranf_GTA_type"/>
    <property type="match status" value="1"/>
</dbReference>
<dbReference type="EMBL" id="PZFR01000071">
    <property type="protein sequence ID" value="PTI67921.1"/>
    <property type="molecule type" value="Genomic_DNA"/>
</dbReference>
<sequence length="222" mass="26104">MDFSIIIPFKDKGNNERFLENCIESLNNQTYQDFEVLFLHNKSERLQTLTRHTQLNIRMLEMSETDQLTDYRNLGLEQAKGEFLIFMDADDYLHPNALIYAKKMIESSKDNTDVFKFAITKTNLDKTSTLKKNKRVFFDGEAFSKLEAVMNGANISVDDVQLKQIINGFFENQMINHKSEHVKPVNYLSRLNYQFRVHSFIIRKSFLIDNQLNFKSKNTLYS</sequence>
<reference evidence="5 6" key="1">
    <citation type="journal article" date="2016" name="Front. Microbiol.">
        <title>Comprehensive Phylogenetic Analysis of Bovine Non-aureus Staphylococci Species Based on Whole-Genome Sequencing.</title>
        <authorList>
            <person name="Naushad S."/>
            <person name="Barkema H.W."/>
            <person name="Luby C."/>
            <person name="Condas L.A."/>
            <person name="Nobrega D.B."/>
            <person name="Carson D.A."/>
            <person name="De Buck J."/>
        </authorList>
    </citation>
    <scope>NUCLEOTIDE SEQUENCE [LARGE SCALE GENOMIC DNA]</scope>
    <source>
        <strain evidence="5 6">SNUC 1084</strain>
    </source>
</reference>
<feature type="domain" description="Glycosyltransferase 2-like" evidence="4">
    <location>
        <begin position="4"/>
        <end position="133"/>
    </location>
</feature>
<feature type="non-terminal residue" evidence="5">
    <location>
        <position position="222"/>
    </location>
</feature>
<evidence type="ECO:0000259" key="4">
    <source>
        <dbReference type="Pfam" id="PF00535"/>
    </source>
</evidence>
<organism evidence="5 6">
    <name type="scientific">Staphylococcus succinus</name>
    <dbReference type="NCBI Taxonomy" id="61015"/>
    <lineage>
        <taxon>Bacteria</taxon>
        <taxon>Bacillati</taxon>
        <taxon>Bacillota</taxon>
        <taxon>Bacilli</taxon>
        <taxon>Bacillales</taxon>
        <taxon>Staphylococcaceae</taxon>
        <taxon>Staphylococcus</taxon>
    </lineage>
</organism>
<comment type="caution">
    <text evidence="5">The sequence shown here is derived from an EMBL/GenBank/DDBJ whole genome shotgun (WGS) entry which is preliminary data.</text>
</comment>
<evidence type="ECO:0000256" key="3">
    <source>
        <dbReference type="ARBA" id="ARBA00041596"/>
    </source>
</evidence>
<dbReference type="PANTHER" id="PTHR43685:SF2">
    <property type="entry name" value="GLYCOSYLTRANSFERASE 2-LIKE DOMAIN-CONTAINING PROTEIN"/>
    <property type="match status" value="1"/>
</dbReference>
<keyword evidence="1" id="KW-0777">Teichoic acid biosynthesis</keyword>
<dbReference type="Proteomes" id="UP000240859">
    <property type="component" value="Unassembled WGS sequence"/>
</dbReference>
<evidence type="ECO:0000313" key="5">
    <source>
        <dbReference type="EMBL" id="PTI67921.1"/>
    </source>
</evidence>
<dbReference type="Pfam" id="PF00535">
    <property type="entry name" value="Glycos_transf_2"/>
    <property type="match status" value="1"/>
</dbReference>
<dbReference type="InterPro" id="IPR029044">
    <property type="entry name" value="Nucleotide-diphossugar_trans"/>
</dbReference>
<name>A0ABX5ILS8_9STAP</name>
<evidence type="ECO:0000313" key="6">
    <source>
        <dbReference type="Proteomes" id="UP000240859"/>
    </source>
</evidence>
<dbReference type="SUPFAM" id="SSF53448">
    <property type="entry name" value="Nucleotide-diphospho-sugar transferases"/>
    <property type="match status" value="1"/>
</dbReference>
<dbReference type="RefSeq" id="WP_142401300.1">
    <property type="nucleotide sequence ID" value="NZ_PZFR01000071.1"/>
</dbReference>
<evidence type="ECO:0000256" key="2">
    <source>
        <dbReference type="ARBA" id="ARBA00040220"/>
    </source>
</evidence>
<protein>
    <recommendedName>
        <fullName evidence="2">Putative glycosyltransferase TagX</fullName>
    </recommendedName>
    <alternativeName>
        <fullName evidence="3">Teichoic acid biosynthesis protein X</fullName>
    </alternativeName>
</protein>
<accession>A0ABX5ILS8</accession>
<evidence type="ECO:0000256" key="1">
    <source>
        <dbReference type="ARBA" id="ARBA00022944"/>
    </source>
</evidence>
<dbReference type="InterPro" id="IPR001173">
    <property type="entry name" value="Glyco_trans_2-like"/>
</dbReference>